<dbReference type="Pfam" id="PF08281">
    <property type="entry name" value="Sigma70_r4_2"/>
    <property type="match status" value="1"/>
</dbReference>
<comment type="similarity">
    <text evidence="1">Belongs to the sigma-70 factor family. ECF subfamily.</text>
</comment>
<keyword evidence="3" id="KW-0731">Sigma factor</keyword>
<evidence type="ECO:0000256" key="1">
    <source>
        <dbReference type="ARBA" id="ARBA00010641"/>
    </source>
</evidence>
<dbReference type="AlphaFoldDB" id="A0A1W9S2D1"/>
<dbReference type="SUPFAM" id="SSF88946">
    <property type="entry name" value="Sigma2 domain of RNA polymerase sigma factors"/>
    <property type="match status" value="1"/>
</dbReference>
<dbReference type="InterPro" id="IPR039425">
    <property type="entry name" value="RNA_pol_sigma-70-like"/>
</dbReference>
<dbReference type="InterPro" id="IPR036388">
    <property type="entry name" value="WH-like_DNA-bd_sf"/>
</dbReference>
<gene>
    <name evidence="8" type="ORF">B6D57_01280</name>
</gene>
<dbReference type="InterPro" id="IPR013325">
    <property type="entry name" value="RNA_pol_sigma_r2"/>
</dbReference>
<dbReference type="SUPFAM" id="SSF88659">
    <property type="entry name" value="Sigma3 and sigma4 domains of RNA polymerase sigma factors"/>
    <property type="match status" value="1"/>
</dbReference>
<evidence type="ECO:0000256" key="4">
    <source>
        <dbReference type="ARBA" id="ARBA00023163"/>
    </source>
</evidence>
<reference evidence="9" key="1">
    <citation type="submission" date="2017-03" db="EMBL/GenBank/DDBJ databases">
        <title>Novel pathways for hydrocarbon cycling and metabolic interdependencies in hydrothermal sediment communities.</title>
        <authorList>
            <person name="Dombrowski N."/>
            <person name="Seitz K."/>
            <person name="Teske A."/>
            <person name="Baker B."/>
        </authorList>
    </citation>
    <scope>NUCLEOTIDE SEQUENCE [LARGE SCALE GENOMIC DNA]</scope>
</reference>
<proteinExistence type="inferred from homology"/>
<dbReference type="Gene3D" id="1.10.1740.10">
    <property type="match status" value="1"/>
</dbReference>
<sequence>MKLYFISIHLIFSVSGVLMVGGFAFTDKKDEVYKSDIALINRVISGDERAFEQIVDDCKNMVFSIAIGILKSEQEAEDCAQETFVAAYENIHKFDGRAKLSTWIYRIAYNRAIDMLRRRKRRRAVSIDDDDFPEVVDKGVDLSDEVERVDMVERVKGLIDTLPERYREVLYLYYIMQRSYEETAEVMGLPLGTVKTNIHRAKKLLLDKIKRGGFYE</sequence>
<name>A0A1W9S2D1_9BACT</name>
<dbReference type="NCBIfam" id="TIGR02937">
    <property type="entry name" value="sigma70-ECF"/>
    <property type="match status" value="1"/>
</dbReference>
<dbReference type="PANTHER" id="PTHR43133">
    <property type="entry name" value="RNA POLYMERASE ECF-TYPE SIGMA FACTO"/>
    <property type="match status" value="1"/>
</dbReference>
<accession>A0A1W9S2D1</accession>
<keyword evidence="5" id="KW-1133">Transmembrane helix</keyword>
<dbReference type="Pfam" id="PF04542">
    <property type="entry name" value="Sigma70_r2"/>
    <property type="match status" value="1"/>
</dbReference>
<dbReference type="PANTHER" id="PTHR43133:SF51">
    <property type="entry name" value="RNA POLYMERASE SIGMA FACTOR"/>
    <property type="match status" value="1"/>
</dbReference>
<keyword evidence="2" id="KW-0805">Transcription regulation</keyword>
<evidence type="ECO:0000259" key="6">
    <source>
        <dbReference type="Pfam" id="PF04542"/>
    </source>
</evidence>
<dbReference type="GO" id="GO:0006352">
    <property type="term" value="P:DNA-templated transcription initiation"/>
    <property type="evidence" value="ECO:0007669"/>
    <property type="project" value="InterPro"/>
</dbReference>
<dbReference type="Gene3D" id="1.10.10.10">
    <property type="entry name" value="Winged helix-like DNA-binding domain superfamily/Winged helix DNA-binding domain"/>
    <property type="match status" value="1"/>
</dbReference>
<dbReference type="Proteomes" id="UP000192611">
    <property type="component" value="Unassembled WGS sequence"/>
</dbReference>
<evidence type="ECO:0000256" key="2">
    <source>
        <dbReference type="ARBA" id="ARBA00023015"/>
    </source>
</evidence>
<feature type="domain" description="RNA polymerase sigma-70 region 2" evidence="6">
    <location>
        <begin position="55"/>
        <end position="122"/>
    </location>
</feature>
<keyword evidence="5" id="KW-0812">Transmembrane</keyword>
<dbReference type="InterPro" id="IPR013324">
    <property type="entry name" value="RNA_pol_sigma_r3/r4-like"/>
</dbReference>
<comment type="caution">
    <text evidence="8">The sequence shown here is derived from an EMBL/GenBank/DDBJ whole genome shotgun (WGS) entry which is preliminary data.</text>
</comment>
<evidence type="ECO:0000256" key="5">
    <source>
        <dbReference type="SAM" id="Phobius"/>
    </source>
</evidence>
<dbReference type="CDD" id="cd06171">
    <property type="entry name" value="Sigma70_r4"/>
    <property type="match status" value="1"/>
</dbReference>
<dbReference type="InterPro" id="IPR014284">
    <property type="entry name" value="RNA_pol_sigma-70_dom"/>
</dbReference>
<evidence type="ECO:0000259" key="7">
    <source>
        <dbReference type="Pfam" id="PF08281"/>
    </source>
</evidence>
<feature type="transmembrane region" description="Helical" evidence="5">
    <location>
        <begin position="6"/>
        <end position="25"/>
    </location>
</feature>
<feature type="domain" description="RNA polymerase sigma factor 70 region 4 type 2" evidence="7">
    <location>
        <begin position="156"/>
        <end position="205"/>
    </location>
</feature>
<evidence type="ECO:0000256" key="3">
    <source>
        <dbReference type="ARBA" id="ARBA00023082"/>
    </source>
</evidence>
<dbReference type="InterPro" id="IPR013249">
    <property type="entry name" value="RNA_pol_sigma70_r4_t2"/>
</dbReference>
<keyword evidence="4" id="KW-0804">Transcription</keyword>
<keyword evidence="5" id="KW-0472">Membrane</keyword>
<dbReference type="InterPro" id="IPR007627">
    <property type="entry name" value="RNA_pol_sigma70_r2"/>
</dbReference>
<dbReference type="EMBL" id="NATQ01000016">
    <property type="protein sequence ID" value="OQX90998.1"/>
    <property type="molecule type" value="Genomic_DNA"/>
</dbReference>
<organism evidence="8 9">
    <name type="scientific">Candidatus Coatesbacteria bacterium 4484_99</name>
    <dbReference type="NCBI Taxonomy" id="1970774"/>
    <lineage>
        <taxon>Bacteria</taxon>
        <taxon>Candidatus Coatesiibacteriota</taxon>
    </lineage>
</organism>
<evidence type="ECO:0000313" key="9">
    <source>
        <dbReference type="Proteomes" id="UP000192611"/>
    </source>
</evidence>
<evidence type="ECO:0000313" key="8">
    <source>
        <dbReference type="EMBL" id="OQX90998.1"/>
    </source>
</evidence>
<protein>
    <submittedName>
        <fullName evidence="8">Uncharacterized protein</fullName>
    </submittedName>
</protein>
<dbReference type="GO" id="GO:0003677">
    <property type="term" value="F:DNA binding"/>
    <property type="evidence" value="ECO:0007669"/>
    <property type="project" value="InterPro"/>
</dbReference>
<dbReference type="GO" id="GO:0016987">
    <property type="term" value="F:sigma factor activity"/>
    <property type="evidence" value="ECO:0007669"/>
    <property type="project" value="UniProtKB-KW"/>
</dbReference>